<keyword evidence="8" id="KW-0496">Mitochondrion</keyword>
<evidence type="ECO:0000256" key="6">
    <source>
        <dbReference type="ARBA" id="ARBA00022792"/>
    </source>
</evidence>
<evidence type="ECO:0000256" key="1">
    <source>
        <dbReference type="ARBA" id="ARBA00004448"/>
    </source>
</evidence>
<dbReference type="GO" id="GO:0055085">
    <property type="term" value="P:transmembrane transport"/>
    <property type="evidence" value="ECO:0007669"/>
    <property type="project" value="InterPro"/>
</dbReference>
<keyword evidence="13" id="KW-1185">Reference proteome</keyword>
<gene>
    <name evidence="12" type="ORF">BN980_GECA05s01858g</name>
</gene>
<evidence type="ECO:0000256" key="4">
    <source>
        <dbReference type="ARBA" id="ARBA00022692"/>
    </source>
</evidence>
<dbReference type="OrthoDB" id="448427at2759"/>
<dbReference type="PANTHER" id="PTHR45618">
    <property type="entry name" value="MITOCHONDRIAL DICARBOXYLATE CARRIER-RELATED"/>
    <property type="match status" value="1"/>
</dbReference>
<dbReference type="STRING" id="1173061.A0A0J9X9H0"/>
<comment type="subcellular location">
    <subcellularLocation>
        <location evidence="1">Mitochondrion inner membrane</location>
        <topology evidence="1">Multi-pass membrane protein</topology>
    </subcellularLocation>
</comment>
<name>A0A0J9X9H0_GEOCN</name>
<evidence type="ECO:0000256" key="5">
    <source>
        <dbReference type="ARBA" id="ARBA00022737"/>
    </source>
</evidence>
<evidence type="ECO:0000256" key="3">
    <source>
        <dbReference type="ARBA" id="ARBA00022448"/>
    </source>
</evidence>
<organism evidence="12 13">
    <name type="scientific">Geotrichum candidum</name>
    <name type="common">Oospora lactis</name>
    <name type="synonym">Dipodascus geotrichum</name>
    <dbReference type="NCBI Taxonomy" id="1173061"/>
    <lineage>
        <taxon>Eukaryota</taxon>
        <taxon>Fungi</taxon>
        <taxon>Dikarya</taxon>
        <taxon>Ascomycota</taxon>
        <taxon>Saccharomycotina</taxon>
        <taxon>Dipodascomycetes</taxon>
        <taxon>Dipodascales</taxon>
        <taxon>Dipodascaceae</taxon>
        <taxon>Geotrichum</taxon>
    </lineage>
</organism>
<reference evidence="12" key="1">
    <citation type="submission" date="2014-03" db="EMBL/GenBank/DDBJ databases">
        <authorList>
            <person name="Casaregola S."/>
        </authorList>
    </citation>
    <scope>NUCLEOTIDE SEQUENCE [LARGE SCALE GENOMIC DNA]</scope>
    <source>
        <strain evidence="12">CLIB 918</strain>
    </source>
</reference>
<feature type="repeat" description="Solcar" evidence="10">
    <location>
        <begin position="10"/>
        <end position="90"/>
    </location>
</feature>
<dbReference type="PRINTS" id="PR00926">
    <property type="entry name" value="MITOCARRIER"/>
</dbReference>
<evidence type="ECO:0000313" key="13">
    <source>
        <dbReference type="Proteomes" id="UP000242525"/>
    </source>
</evidence>
<comment type="similarity">
    <text evidence="2 11">Belongs to the mitochondrial carrier (TC 2.A.29) family.</text>
</comment>
<dbReference type="EMBL" id="CCBN010000005">
    <property type="protein sequence ID" value="CDO53447.1"/>
    <property type="molecule type" value="Genomic_DNA"/>
</dbReference>
<keyword evidence="4 10" id="KW-0812">Transmembrane</keyword>
<evidence type="ECO:0000256" key="11">
    <source>
        <dbReference type="RuleBase" id="RU000488"/>
    </source>
</evidence>
<dbReference type="AlphaFoldDB" id="A0A0J9X9H0"/>
<dbReference type="InterPro" id="IPR002067">
    <property type="entry name" value="MCP"/>
</dbReference>
<keyword evidence="6" id="KW-0999">Mitochondrion inner membrane</keyword>
<keyword evidence="7" id="KW-1133">Transmembrane helix</keyword>
<dbReference type="InterPro" id="IPR023395">
    <property type="entry name" value="MCP_dom_sf"/>
</dbReference>
<feature type="repeat" description="Solcar" evidence="10">
    <location>
        <begin position="98"/>
        <end position="189"/>
    </location>
</feature>
<keyword evidence="9 10" id="KW-0472">Membrane</keyword>
<evidence type="ECO:0000256" key="8">
    <source>
        <dbReference type="ARBA" id="ARBA00023128"/>
    </source>
</evidence>
<dbReference type="InterPro" id="IPR018108">
    <property type="entry name" value="MCP_transmembrane"/>
</dbReference>
<proteinExistence type="inferred from homology"/>
<evidence type="ECO:0000256" key="9">
    <source>
        <dbReference type="ARBA" id="ARBA00023136"/>
    </source>
</evidence>
<dbReference type="Gene3D" id="1.50.40.10">
    <property type="entry name" value="Mitochondrial carrier domain"/>
    <property type="match status" value="1"/>
</dbReference>
<dbReference type="Pfam" id="PF00153">
    <property type="entry name" value="Mito_carr"/>
    <property type="match status" value="3"/>
</dbReference>
<dbReference type="Proteomes" id="UP000242525">
    <property type="component" value="Unassembled WGS sequence"/>
</dbReference>
<dbReference type="SUPFAM" id="SSF103506">
    <property type="entry name" value="Mitochondrial carrier"/>
    <property type="match status" value="1"/>
</dbReference>
<keyword evidence="5" id="KW-0677">Repeat</keyword>
<protein>
    <submittedName>
        <fullName evidence="12">Similar to Saccharomyces cerevisiae YLR348C DIC1 Mitochondrial dicarboxylate carrier</fullName>
    </submittedName>
</protein>
<evidence type="ECO:0000256" key="7">
    <source>
        <dbReference type="ARBA" id="ARBA00022989"/>
    </source>
</evidence>
<evidence type="ECO:0000313" key="12">
    <source>
        <dbReference type="EMBL" id="CDO53447.1"/>
    </source>
</evidence>
<evidence type="ECO:0000256" key="2">
    <source>
        <dbReference type="ARBA" id="ARBA00006375"/>
    </source>
</evidence>
<keyword evidence="3 11" id="KW-0813">Transport</keyword>
<dbReference type="InterPro" id="IPR050391">
    <property type="entry name" value="Mito_Metabolite_Transporter"/>
</dbReference>
<dbReference type="FunFam" id="1.50.40.10:FF:000107">
    <property type="entry name" value="Mitochondrial dicarboxylate carrier"/>
    <property type="match status" value="1"/>
</dbReference>
<sequence>MSVVPHKKHYPFWYGGLASMVAATSTHPLDLTKVRLQTAHVPGGTMINTFFSIIRNEGVLAIYSGLSASLLRQGTYSTARFGMYEWLKESFTRANSPPPMYVLLPISMVAGCVGGVIGNPADIVNIRMQNDRSLPVEQRRNYRNAIDGIVRIVKDEGFMSLTRGIVPNMSRGVLMTSSQMVSYDKFKQFLVGTLGLPEAAHYTHFSASLLAGLVATTICSPVDVVKTRVMNAAQKGDGAFTILRNAVKTEGIGFAFRGWLPSFIRLGPQTILTFLVLEQLKHSGIGQ</sequence>
<dbReference type="PROSITE" id="PS50920">
    <property type="entry name" value="SOLCAR"/>
    <property type="match status" value="3"/>
</dbReference>
<evidence type="ECO:0000256" key="10">
    <source>
        <dbReference type="PROSITE-ProRule" id="PRU00282"/>
    </source>
</evidence>
<dbReference type="GO" id="GO:0005743">
    <property type="term" value="C:mitochondrial inner membrane"/>
    <property type="evidence" value="ECO:0007669"/>
    <property type="project" value="UniProtKB-SubCell"/>
</dbReference>
<feature type="repeat" description="Solcar" evidence="10">
    <location>
        <begin position="199"/>
        <end position="283"/>
    </location>
</feature>
<accession>A0A0J9X9H0</accession>
<comment type="caution">
    <text evidence="12">The sequence shown here is derived from an EMBL/GenBank/DDBJ whole genome shotgun (WGS) entry which is preliminary data.</text>
</comment>